<name>A0A015K7T5_RHIIW</name>
<reference evidence="1 2" key="1">
    <citation type="submission" date="2014-02" db="EMBL/GenBank/DDBJ databases">
        <title>Single nucleus genome sequencing reveals high similarity among nuclei of an endomycorrhizal fungus.</title>
        <authorList>
            <person name="Lin K."/>
            <person name="Geurts R."/>
            <person name="Zhang Z."/>
            <person name="Limpens E."/>
            <person name="Saunders D.G."/>
            <person name="Mu D."/>
            <person name="Pang E."/>
            <person name="Cao H."/>
            <person name="Cha H."/>
            <person name="Lin T."/>
            <person name="Zhou Q."/>
            <person name="Shang Y."/>
            <person name="Li Y."/>
            <person name="Ivanov S."/>
            <person name="Sharma T."/>
            <person name="Velzen R.V."/>
            <person name="Ruijter N.D."/>
            <person name="Aanen D.K."/>
            <person name="Win J."/>
            <person name="Kamoun S."/>
            <person name="Bisseling T."/>
            <person name="Huang S."/>
        </authorList>
    </citation>
    <scope>NUCLEOTIDE SEQUENCE [LARGE SCALE GENOMIC DNA]</scope>
    <source>
        <strain evidence="2">DAOM197198w</strain>
    </source>
</reference>
<dbReference type="AlphaFoldDB" id="A0A015K7T5"/>
<organism evidence="1 2">
    <name type="scientific">Rhizophagus irregularis (strain DAOM 197198w)</name>
    <name type="common">Glomus intraradices</name>
    <dbReference type="NCBI Taxonomy" id="1432141"/>
    <lineage>
        <taxon>Eukaryota</taxon>
        <taxon>Fungi</taxon>
        <taxon>Fungi incertae sedis</taxon>
        <taxon>Mucoromycota</taxon>
        <taxon>Glomeromycotina</taxon>
        <taxon>Glomeromycetes</taxon>
        <taxon>Glomerales</taxon>
        <taxon>Glomeraceae</taxon>
        <taxon>Rhizophagus</taxon>
    </lineage>
</organism>
<proteinExistence type="predicted"/>
<dbReference type="OrthoDB" id="2316528at2759"/>
<dbReference type="HOGENOM" id="CLU_028913_0_1_1"/>
<comment type="caution">
    <text evidence="1">The sequence shown here is derived from an EMBL/GenBank/DDBJ whole genome shotgun (WGS) entry which is preliminary data.</text>
</comment>
<dbReference type="InterPro" id="IPR032675">
    <property type="entry name" value="LRR_dom_sf"/>
</dbReference>
<dbReference type="SUPFAM" id="SSF52047">
    <property type="entry name" value="RNI-like"/>
    <property type="match status" value="1"/>
</dbReference>
<protein>
    <recommendedName>
        <fullName evidence="3">F-box domain-containing protein</fullName>
    </recommendedName>
</protein>
<dbReference type="Gene3D" id="3.80.10.10">
    <property type="entry name" value="Ribonuclease Inhibitor"/>
    <property type="match status" value="1"/>
</dbReference>
<gene>
    <name evidence="1" type="ORF">RirG_151240</name>
</gene>
<keyword evidence="2" id="KW-1185">Reference proteome</keyword>
<evidence type="ECO:0008006" key="3">
    <source>
        <dbReference type="Google" id="ProtNLM"/>
    </source>
</evidence>
<dbReference type="EMBL" id="JEMT01023891">
    <property type="protein sequence ID" value="EXX63564.1"/>
    <property type="molecule type" value="Genomic_DNA"/>
</dbReference>
<evidence type="ECO:0000313" key="2">
    <source>
        <dbReference type="Proteomes" id="UP000022910"/>
    </source>
</evidence>
<sequence length="497" mass="57949">MSCQLTTDCLDEIFEHLENDKSTLHSCLLVNRLWCKTSVRILWRNIWRFKYIVYREKHPLKVASSILSTLVACLPNESKELLYKNKIFIQTPTSKPPLFNYVNFCKVLSIYEIVKLVENVLSNEPSSSVNSLSLKDRNCLVTNEIFKMLTNQISSLKKLTYDYNQFIPKFSFTYFPGAKELSELRCSSDIPSDFFYQLSQICHNLQTIFIEFRNDNVSDELKEFISLQNNLKNLTLIANISSWANIIPALTKHSNTITKLHLHGNNYNLPLSFVNLFTNLEEIMFSFDYGADFGDFENLQFANFPKLQILKFPKRYPKPEYVMKFLENNGKNLKTFYIYGSDNALSLSIADFCPNLRSLFVGINYEKTNILKTILSSCQYLESIKVWCGKSYSGEERSYLSEKEVFETIVNYSPNNFCELKIYYSSNSDFVSPVDLESFFISWKNRIPKKLLRLIINKNNNIDVNEVNKKIAEKYENLGIIKFSIEALYDDDVFYLL</sequence>
<accession>A0A015K7T5</accession>
<dbReference type="Proteomes" id="UP000022910">
    <property type="component" value="Unassembled WGS sequence"/>
</dbReference>
<evidence type="ECO:0000313" key="1">
    <source>
        <dbReference type="EMBL" id="EXX63564.1"/>
    </source>
</evidence>